<feature type="transmembrane region" description="Helical" evidence="2">
    <location>
        <begin position="61"/>
        <end position="85"/>
    </location>
</feature>
<keyword evidence="2" id="KW-1133">Transmembrane helix</keyword>
<evidence type="ECO:0000256" key="1">
    <source>
        <dbReference type="SAM" id="MobiDB-lite"/>
    </source>
</evidence>
<feature type="transmembrane region" description="Helical" evidence="2">
    <location>
        <begin position="125"/>
        <end position="143"/>
    </location>
</feature>
<name>A0A0G0AC90_TRIHA</name>
<dbReference type="Proteomes" id="UP000034112">
    <property type="component" value="Unassembled WGS sequence"/>
</dbReference>
<protein>
    <submittedName>
        <fullName evidence="3">Uncharacterized protein</fullName>
    </submittedName>
</protein>
<accession>A0A0G0AC90</accession>
<dbReference type="EMBL" id="JOKZ01000144">
    <property type="protein sequence ID" value="KKP02584.1"/>
    <property type="molecule type" value="Genomic_DNA"/>
</dbReference>
<evidence type="ECO:0000313" key="4">
    <source>
        <dbReference type="Proteomes" id="UP000034112"/>
    </source>
</evidence>
<feature type="region of interest" description="Disordered" evidence="1">
    <location>
        <begin position="1"/>
        <end position="28"/>
    </location>
</feature>
<dbReference type="OrthoDB" id="10662367at2759"/>
<dbReference type="AlphaFoldDB" id="A0A0G0AC90"/>
<comment type="caution">
    <text evidence="3">The sequence shown here is derived from an EMBL/GenBank/DDBJ whole genome shotgun (WGS) entry which is preliminary data.</text>
</comment>
<feature type="region of interest" description="Disordered" evidence="1">
    <location>
        <begin position="158"/>
        <end position="207"/>
    </location>
</feature>
<feature type="compositionally biased region" description="Basic and acidic residues" evidence="1">
    <location>
        <begin position="164"/>
        <end position="195"/>
    </location>
</feature>
<sequence length="207" mass="22914">MLLMKQKQPANGRAKHLQSSPVQPRHCIGSNQIKSNQIKSRPHPRLGRLMRDYSPGADIELLYWYWYWAVLAPAALVLSGSTAAAQVPALHQPMPGSQTRPPKILLPLFHNKGEAQAKVVNEPPAFGHPIANGLSILILIAIVHRRAPRFRPVSAPAPVWRPGDACRGERRQLRKTEKNKERGLASTARDTDRQTDGQTAGRRGFAA</sequence>
<evidence type="ECO:0000313" key="3">
    <source>
        <dbReference type="EMBL" id="KKP02584.1"/>
    </source>
</evidence>
<evidence type="ECO:0000256" key="2">
    <source>
        <dbReference type="SAM" id="Phobius"/>
    </source>
</evidence>
<reference evidence="4" key="1">
    <citation type="journal article" date="2015" name="Genome Announc.">
        <title>Draft whole-genome sequence of the biocontrol agent Trichoderma harzianum T6776.</title>
        <authorList>
            <person name="Baroncelli R."/>
            <person name="Piaggeschi G."/>
            <person name="Fiorini L."/>
            <person name="Bertolini E."/>
            <person name="Zapparata A."/>
            <person name="Pe M.E."/>
            <person name="Sarrocco S."/>
            <person name="Vannacci G."/>
        </authorList>
    </citation>
    <scope>NUCLEOTIDE SEQUENCE [LARGE SCALE GENOMIC DNA]</scope>
    <source>
        <strain evidence="4">T6776</strain>
    </source>
</reference>
<keyword evidence="2" id="KW-0812">Transmembrane</keyword>
<keyword evidence="2" id="KW-0472">Membrane</keyword>
<gene>
    <name evidence="3" type="ORF">THAR02_05316</name>
</gene>
<organism evidence="3 4">
    <name type="scientific">Trichoderma harzianum</name>
    <name type="common">Hypocrea lixii</name>
    <dbReference type="NCBI Taxonomy" id="5544"/>
    <lineage>
        <taxon>Eukaryota</taxon>
        <taxon>Fungi</taxon>
        <taxon>Dikarya</taxon>
        <taxon>Ascomycota</taxon>
        <taxon>Pezizomycotina</taxon>
        <taxon>Sordariomycetes</taxon>
        <taxon>Hypocreomycetidae</taxon>
        <taxon>Hypocreales</taxon>
        <taxon>Hypocreaceae</taxon>
        <taxon>Trichoderma</taxon>
    </lineage>
</organism>
<proteinExistence type="predicted"/>